<comment type="subcellular location">
    <subcellularLocation>
        <location evidence="12">Cytoplasm</location>
    </subcellularLocation>
</comment>
<dbReference type="EMBL" id="BMMZ01000002">
    <property type="protein sequence ID" value="GGL51813.1"/>
    <property type="molecule type" value="Genomic_DNA"/>
</dbReference>
<dbReference type="GO" id="GO:0005737">
    <property type="term" value="C:cytoplasm"/>
    <property type="evidence" value="ECO:0007669"/>
    <property type="project" value="UniProtKB-SubCell"/>
</dbReference>
<protein>
    <recommendedName>
        <fullName evidence="7 12">Coproporphyrinogen III oxidase</fullName>
        <ecNumber evidence="6 12">1.3.3.15</ecNumber>
    </recommendedName>
</protein>
<evidence type="ECO:0000256" key="2">
    <source>
        <dbReference type="ARBA" id="ARBA00001974"/>
    </source>
</evidence>
<dbReference type="Proteomes" id="UP000613840">
    <property type="component" value="Unassembled WGS sequence"/>
</dbReference>
<keyword evidence="11 12" id="KW-0350">Heme biosynthesis</keyword>
<evidence type="ECO:0000256" key="6">
    <source>
        <dbReference type="ARBA" id="ARBA00012402"/>
    </source>
</evidence>
<comment type="function">
    <text evidence="3 12">Involved in coproporphyrin-dependent heme b biosynthesis. Catalyzes the oxidation of coproporphyrinogen III to coproporphyrin III.</text>
</comment>
<accession>A0A917S2D8</accession>
<keyword evidence="9 12" id="KW-0274">FAD</keyword>
<name>A0A917S2D8_9ACTN</name>
<comment type="pathway">
    <text evidence="4 12">Porphyrin-containing compound metabolism; protoheme biosynthesis.</text>
</comment>
<dbReference type="InterPro" id="IPR036188">
    <property type="entry name" value="FAD/NAD-bd_sf"/>
</dbReference>
<evidence type="ECO:0000256" key="1">
    <source>
        <dbReference type="ARBA" id="ARBA00001755"/>
    </source>
</evidence>
<dbReference type="SUPFAM" id="SSF54373">
    <property type="entry name" value="FAD-linked reductases, C-terminal domain"/>
    <property type="match status" value="1"/>
</dbReference>
<dbReference type="RefSeq" id="WP_188893870.1">
    <property type="nucleotide sequence ID" value="NZ_BMMZ01000002.1"/>
</dbReference>
<dbReference type="Gene3D" id="1.10.3110.10">
    <property type="entry name" value="protoporphyrinogen ix oxidase, domain 3"/>
    <property type="match status" value="1"/>
</dbReference>
<dbReference type="Pfam" id="PF01593">
    <property type="entry name" value="Amino_oxidase"/>
    <property type="match status" value="1"/>
</dbReference>
<dbReference type="InterPro" id="IPR004572">
    <property type="entry name" value="Protoporphyrinogen_oxidase"/>
</dbReference>
<evidence type="ECO:0000259" key="13">
    <source>
        <dbReference type="Pfam" id="PF01593"/>
    </source>
</evidence>
<evidence type="ECO:0000256" key="11">
    <source>
        <dbReference type="ARBA" id="ARBA00023133"/>
    </source>
</evidence>
<dbReference type="GO" id="GO:0004729">
    <property type="term" value="F:oxygen-dependent protoporphyrinogen oxidase activity"/>
    <property type="evidence" value="ECO:0007669"/>
    <property type="project" value="UniProtKB-UniRule"/>
</dbReference>
<dbReference type="SUPFAM" id="SSF51905">
    <property type="entry name" value="FAD/NAD(P)-binding domain"/>
    <property type="match status" value="1"/>
</dbReference>
<evidence type="ECO:0000256" key="3">
    <source>
        <dbReference type="ARBA" id="ARBA00002185"/>
    </source>
</evidence>
<proteinExistence type="inferred from homology"/>
<keyword evidence="10 12" id="KW-0560">Oxidoreductase</keyword>
<evidence type="ECO:0000256" key="7">
    <source>
        <dbReference type="ARBA" id="ARBA00019046"/>
    </source>
</evidence>
<dbReference type="InterPro" id="IPR002937">
    <property type="entry name" value="Amino_oxidase"/>
</dbReference>
<comment type="cofactor">
    <cofactor evidence="2 12">
        <name>FAD</name>
        <dbReference type="ChEBI" id="CHEBI:57692"/>
    </cofactor>
</comment>
<organism evidence="14 15">
    <name type="scientific">Microlunatus endophyticus</name>
    <dbReference type="NCBI Taxonomy" id="1716077"/>
    <lineage>
        <taxon>Bacteria</taxon>
        <taxon>Bacillati</taxon>
        <taxon>Actinomycetota</taxon>
        <taxon>Actinomycetes</taxon>
        <taxon>Propionibacteriales</taxon>
        <taxon>Propionibacteriaceae</taxon>
        <taxon>Microlunatus</taxon>
    </lineage>
</organism>
<feature type="domain" description="Amine oxidase" evidence="13">
    <location>
        <begin position="12"/>
        <end position="472"/>
    </location>
</feature>
<comment type="similarity">
    <text evidence="5 12">Belongs to the protoporphyrinogen/coproporphyrinogen oxidase family. Coproporphyrinogen III oxidase subfamily.</text>
</comment>
<reference evidence="14" key="1">
    <citation type="journal article" date="2014" name="Int. J. Syst. Evol. Microbiol.">
        <title>Complete genome sequence of Corynebacterium casei LMG S-19264T (=DSM 44701T), isolated from a smear-ripened cheese.</title>
        <authorList>
            <consortium name="US DOE Joint Genome Institute (JGI-PGF)"/>
            <person name="Walter F."/>
            <person name="Albersmeier A."/>
            <person name="Kalinowski J."/>
            <person name="Ruckert C."/>
        </authorList>
    </citation>
    <scope>NUCLEOTIDE SEQUENCE</scope>
    <source>
        <strain evidence="14">CGMCC 4.7306</strain>
    </source>
</reference>
<comment type="catalytic activity">
    <reaction evidence="1">
        <text>coproporphyrinogen III + 3 O2 = coproporphyrin III + 3 H2O2</text>
        <dbReference type="Rhea" id="RHEA:43436"/>
        <dbReference type="ChEBI" id="CHEBI:15379"/>
        <dbReference type="ChEBI" id="CHEBI:16240"/>
        <dbReference type="ChEBI" id="CHEBI:57309"/>
        <dbReference type="ChEBI" id="CHEBI:131725"/>
        <dbReference type="EC" id="1.3.3.15"/>
    </reaction>
    <physiologicalReaction direction="left-to-right" evidence="1">
        <dbReference type="Rhea" id="RHEA:43437"/>
    </physiologicalReaction>
</comment>
<dbReference type="PANTHER" id="PTHR42923:SF3">
    <property type="entry name" value="PROTOPORPHYRINOGEN OXIDASE"/>
    <property type="match status" value="1"/>
</dbReference>
<evidence type="ECO:0000256" key="8">
    <source>
        <dbReference type="ARBA" id="ARBA00022630"/>
    </source>
</evidence>
<evidence type="ECO:0000256" key="5">
    <source>
        <dbReference type="ARBA" id="ARBA00008310"/>
    </source>
</evidence>
<evidence type="ECO:0000256" key="9">
    <source>
        <dbReference type="ARBA" id="ARBA00022827"/>
    </source>
</evidence>
<sequence>MTTTVIIGGGVTGLSAAHRLAQLAPQETIIVCESSPRLGGKLRGLDLGSPATGSGFVVDVGAESMLARRPEGTALISELGLDDQLTHPTKARAQAYLGGAVRALPPTNLGVPVDLDALEGYLSAEGLARAQAEVELPAPPLAGDVGIGEYVAQRFGDEVTDRVLEPMLGGVYAGQSRRLSFQAVHPTLYAAARDGGSLLQSAQRVAAAAGRRNDAATGSAPPVFAGLVGGINTMISALADDLGRRGVELRTGTTVRELTRTASGSYEVITGPVPAPVTIIADRVLLATPAAPTARLISGLSSKASSILEGIPSASMAVVTFVVADAALDGSGLLVPPGELPTIKAFTYSSNKWAWIADRAAAVYGDGVAVARASVGRLGEEQLLQVDDRQLIDRTIAEARRVPGWEHARLLVSSVQRWGGGLPQYLVDHRRSMAQLGAAVDALPRVTVAGAYLDGVGVPPCIATAHRAVESLLG</sequence>
<keyword evidence="8 12" id="KW-0285">Flavoprotein</keyword>
<dbReference type="InterPro" id="IPR050464">
    <property type="entry name" value="Zeta_carotene_desat/Oxidored"/>
</dbReference>
<dbReference type="AlphaFoldDB" id="A0A917S2D8"/>
<evidence type="ECO:0000313" key="14">
    <source>
        <dbReference type="EMBL" id="GGL51813.1"/>
    </source>
</evidence>
<dbReference type="PANTHER" id="PTHR42923">
    <property type="entry name" value="PROTOPORPHYRINOGEN OXIDASE"/>
    <property type="match status" value="1"/>
</dbReference>
<dbReference type="Gene3D" id="3.50.50.60">
    <property type="entry name" value="FAD/NAD(P)-binding domain"/>
    <property type="match status" value="1"/>
</dbReference>
<dbReference type="NCBIfam" id="TIGR00562">
    <property type="entry name" value="proto_IX_ox"/>
    <property type="match status" value="1"/>
</dbReference>
<reference evidence="14" key="2">
    <citation type="submission" date="2020-09" db="EMBL/GenBank/DDBJ databases">
        <authorList>
            <person name="Sun Q."/>
            <person name="Zhou Y."/>
        </authorList>
    </citation>
    <scope>NUCLEOTIDE SEQUENCE</scope>
    <source>
        <strain evidence="14">CGMCC 4.7306</strain>
    </source>
</reference>
<keyword evidence="15" id="KW-1185">Reference proteome</keyword>
<dbReference type="GO" id="GO:0006783">
    <property type="term" value="P:heme biosynthetic process"/>
    <property type="evidence" value="ECO:0007669"/>
    <property type="project" value="UniProtKB-UniRule"/>
</dbReference>
<comment type="caution">
    <text evidence="14">The sequence shown here is derived from an EMBL/GenBank/DDBJ whole genome shotgun (WGS) entry which is preliminary data.</text>
</comment>
<evidence type="ECO:0000256" key="4">
    <source>
        <dbReference type="ARBA" id="ARBA00004744"/>
    </source>
</evidence>
<evidence type="ECO:0000256" key="10">
    <source>
        <dbReference type="ARBA" id="ARBA00023002"/>
    </source>
</evidence>
<gene>
    <name evidence="14" type="primary">hemY</name>
    <name evidence="14" type="ORF">GCM10011575_07580</name>
</gene>
<dbReference type="Gene3D" id="3.90.660.20">
    <property type="entry name" value="Protoporphyrinogen oxidase, mitochondrial, domain 2"/>
    <property type="match status" value="1"/>
</dbReference>
<evidence type="ECO:0000313" key="15">
    <source>
        <dbReference type="Proteomes" id="UP000613840"/>
    </source>
</evidence>
<dbReference type="EC" id="1.3.3.15" evidence="6 12"/>
<keyword evidence="12" id="KW-0963">Cytoplasm</keyword>
<evidence type="ECO:0000256" key="12">
    <source>
        <dbReference type="RuleBase" id="RU364052"/>
    </source>
</evidence>